<sequence length="604" mass="63377">MPPFRPDSELESNRAKGRAYDRGEGAITRQIDTQIKRNRDMAKAIILGQYNTAPSDFDVKDIKAKDALGNPTKQWTDLQAEQGRLRARIKAKTHAGQLATARAYSELAGLLAPELLNEITAADAARATKPKKTKKATPTASSITAAPPPPILDAPLASPPSSPASTPQAEPTIKPEPEDEHLTSSRQYFFTMPEDNYPSSQGVAKAATSNIQPHSHNPTSSDASPAQQVASNGLTPASYSASSGHTPKENTTPNRPGLAQQVASNQTIATSSRPSLRKQVMSNKPASKEAGMSNYPNPTMQVPSSVTTLKEGRTSSGPHPPTQAASKETMPMESIMSSAAGVTADVQSSSVSKADTTTSSSEGSTEEAKPESQESTSSAEGDGEVLVSMRGGGMERSKSSGLSKAENATSRPEGKTEAAKSNLGPKLQDSTSNAPRDGGLTASSREGGSEQVKSNSDANLQDFTSNAQRAREVSTSSREDTLEETRSKFSPEPQESTPSAQHEREGSTSTQYTEDLFPGAEQADIADTMSSMGQGGQVRPDGASALGIGAAEGAAQDTLTSKDEGVGRVRDATALKRGYSQVERGDETSEKATKIQKGAMLTGP</sequence>
<comment type="caution">
    <text evidence="2">The sequence shown here is derived from an EMBL/GenBank/DDBJ whole genome shotgun (WGS) entry which is preliminary data.</text>
</comment>
<feature type="compositionally biased region" description="Low complexity" evidence="1">
    <location>
        <begin position="136"/>
        <end position="145"/>
    </location>
</feature>
<name>A0AAV9JL58_9PEZI</name>
<feature type="compositionally biased region" description="Pro residues" evidence="1">
    <location>
        <begin position="146"/>
        <end position="162"/>
    </location>
</feature>
<dbReference type="Proteomes" id="UP001324427">
    <property type="component" value="Unassembled WGS sequence"/>
</dbReference>
<feature type="compositionally biased region" description="Basic and acidic residues" evidence="1">
    <location>
        <begin position="469"/>
        <end position="489"/>
    </location>
</feature>
<feature type="compositionally biased region" description="Polar residues" evidence="1">
    <location>
        <begin position="345"/>
        <end position="355"/>
    </location>
</feature>
<feature type="region of interest" description="Disordered" evidence="1">
    <location>
        <begin position="125"/>
        <end position="544"/>
    </location>
</feature>
<feature type="region of interest" description="Disordered" evidence="1">
    <location>
        <begin position="579"/>
        <end position="604"/>
    </location>
</feature>
<proteinExistence type="predicted"/>
<feature type="region of interest" description="Disordered" evidence="1">
    <location>
        <begin position="1"/>
        <end position="24"/>
    </location>
</feature>
<protein>
    <submittedName>
        <fullName evidence="2">Uncharacterized protein</fullName>
    </submittedName>
</protein>
<feature type="compositionally biased region" description="Basic and acidic residues" evidence="1">
    <location>
        <begin position="173"/>
        <end position="183"/>
    </location>
</feature>
<feature type="compositionally biased region" description="Basic and acidic residues" evidence="1">
    <location>
        <begin position="583"/>
        <end position="593"/>
    </location>
</feature>
<feature type="compositionally biased region" description="Polar residues" evidence="1">
    <location>
        <begin position="441"/>
        <end position="468"/>
    </location>
</feature>
<organism evidence="2 3">
    <name type="scientific">Oleoguttula mirabilis</name>
    <dbReference type="NCBI Taxonomy" id="1507867"/>
    <lineage>
        <taxon>Eukaryota</taxon>
        <taxon>Fungi</taxon>
        <taxon>Dikarya</taxon>
        <taxon>Ascomycota</taxon>
        <taxon>Pezizomycotina</taxon>
        <taxon>Dothideomycetes</taxon>
        <taxon>Dothideomycetidae</taxon>
        <taxon>Mycosphaerellales</taxon>
        <taxon>Teratosphaeriaceae</taxon>
        <taxon>Oleoguttula</taxon>
    </lineage>
</organism>
<feature type="compositionally biased region" description="Polar residues" evidence="1">
    <location>
        <begin position="261"/>
        <end position="285"/>
    </location>
</feature>
<dbReference type="AlphaFoldDB" id="A0AAV9JL58"/>
<feature type="compositionally biased region" description="Polar residues" evidence="1">
    <location>
        <begin position="294"/>
        <end position="308"/>
    </location>
</feature>
<evidence type="ECO:0000256" key="1">
    <source>
        <dbReference type="SAM" id="MobiDB-lite"/>
    </source>
</evidence>
<dbReference type="EMBL" id="JAVFHQ010000016">
    <property type="protein sequence ID" value="KAK4546081.1"/>
    <property type="molecule type" value="Genomic_DNA"/>
</dbReference>
<reference evidence="2 3" key="1">
    <citation type="submission" date="2021-11" db="EMBL/GenBank/DDBJ databases">
        <title>Black yeast isolated from Biological Soil Crust.</title>
        <authorList>
            <person name="Kurbessoian T."/>
        </authorList>
    </citation>
    <scope>NUCLEOTIDE SEQUENCE [LARGE SCALE GENOMIC DNA]</scope>
    <source>
        <strain evidence="2 3">CCFEE 5522</strain>
    </source>
</reference>
<accession>A0AAV9JL58</accession>
<feature type="compositionally biased region" description="Polar residues" evidence="1">
    <location>
        <begin position="399"/>
        <end position="410"/>
    </location>
</feature>
<evidence type="ECO:0000313" key="2">
    <source>
        <dbReference type="EMBL" id="KAK4546081.1"/>
    </source>
</evidence>
<keyword evidence="3" id="KW-1185">Reference proteome</keyword>
<evidence type="ECO:0000313" key="3">
    <source>
        <dbReference type="Proteomes" id="UP001324427"/>
    </source>
</evidence>
<gene>
    <name evidence="2" type="ORF">LTR36_002218</name>
</gene>
<feature type="compositionally biased region" description="Polar residues" evidence="1">
    <location>
        <begin position="197"/>
        <end position="254"/>
    </location>
</feature>